<feature type="region of interest" description="Disordered" evidence="1">
    <location>
        <begin position="175"/>
        <end position="216"/>
    </location>
</feature>
<feature type="compositionally biased region" description="Basic residues" evidence="1">
    <location>
        <begin position="180"/>
        <end position="189"/>
    </location>
</feature>
<dbReference type="EMBL" id="JABAIL010000016">
    <property type="protein sequence ID" value="NLR94935.1"/>
    <property type="molecule type" value="Genomic_DNA"/>
</dbReference>
<evidence type="ECO:0000313" key="3">
    <source>
        <dbReference type="Proteomes" id="UP000585050"/>
    </source>
</evidence>
<dbReference type="AlphaFoldDB" id="A0A7X8SR95"/>
<feature type="compositionally biased region" description="Basic and acidic residues" evidence="1">
    <location>
        <begin position="192"/>
        <end position="207"/>
    </location>
</feature>
<accession>A0A7X8SR95</accession>
<protein>
    <submittedName>
        <fullName evidence="2">Uncharacterized protein</fullName>
    </submittedName>
</protein>
<comment type="caution">
    <text evidence="2">The sequence shown here is derived from an EMBL/GenBank/DDBJ whole genome shotgun (WGS) entry which is preliminary data.</text>
</comment>
<name>A0A7X8SR95_9BACT</name>
<gene>
    <name evidence="2" type="ORF">HGP29_27260</name>
</gene>
<organism evidence="2 3">
    <name type="scientific">Flammeovirga agarivorans</name>
    <dbReference type="NCBI Taxonomy" id="2726742"/>
    <lineage>
        <taxon>Bacteria</taxon>
        <taxon>Pseudomonadati</taxon>
        <taxon>Bacteroidota</taxon>
        <taxon>Cytophagia</taxon>
        <taxon>Cytophagales</taxon>
        <taxon>Flammeovirgaceae</taxon>
        <taxon>Flammeovirga</taxon>
    </lineage>
</organism>
<evidence type="ECO:0000313" key="2">
    <source>
        <dbReference type="EMBL" id="NLR94935.1"/>
    </source>
</evidence>
<keyword evidence="3" id="KW-1185">Reference proteome</keyword>
<proteinExistence type="predicted"/>
<evidence type="ECO:0000256" key="1">
    <source>
        <dbReference type="SAM" id="MobiDB-lite"/>
    </source>
</evidence>
<reference evidence="2 3" key="1">
    <citation type="submission" date="2020-04" db="EMBL/GenBank/DDBJ databases">
        <title>Flammeovirga sp. SR4, a novel species isolated from seawater.</title>
        <authorList>
            <person name="Wang X."/>
        </authorList>
    </citation>
    <scope>NUCLEOTIDE SEQUENCE [LARGE SCALE GENOMIC DNA]</scope>
    <source>
        <strain evidence="2 3">SR4</strain>
    </source>
</reference>
<sequence length="216" mass="24511">MEEIIPEFGSHMTALEAEGLVKSHEDGWMMAYYDSTSDSISPLNSGGKTISKQEVPYLHKILQEYNKNIGALPNSMLACATILTKDIAYIQQTEFFDATLGYIALLLGDSTVSNPTMKQRGQFKQLFKRIKDKVLFFKMLNEFLKSNEAYWPSKPLNIDKLFLVSKEVEAHVRAGTSASTKKRVRRRSTAHSNKDTEGFKSSSERGKKYVRRKAQK</sequence>
<dbReference type="RefSeq" id="WP_168885644.1">
    <property type="nucleotide sequence ID" value="NZ_JABAIL010000016.1"/>
</dbReference>
<dbReference type="Proteomes" id="UP000585050">
    <property type="component" value="Unassembled WGS sequence"/>
</dbReference>